<organism evidence="1 2">
    <name type="scientific">Bacillus mycoides</name>
    <dbReference type="NCBI Taxonomy" id="1405"/>
    <lineage>
        <taxon>Bacteria</taxon>
        <taxon>Bacillati</taxon>
        <taxon>Bacillota</taxon>
        <taxon>Bacilli</taxon>
        <taxon>Bacillales</taxon>
        <taxon>Bacillaceae</taxon>
        <taxon>Bacillus</taxon>
        <taxon>Bacillus cereus group</taxon>
    </lineage>
</organism>
<protein>
    <submittedName>
        <fullName evidence="1">Uncharacterized protein</fullName>
    </submittedName>
</protein>
<evidence type="ECO:0000313" key="1">
    <source>
        <dbReference type="EMBL" id="ARJ25311.1"/>
    </source>
</evidence>
<geneLocation type="plasmid" evidence="1 2">
    <name>unnamed1</name>
</geneLocation>
<proteinExistence type="predicted"/>
<evidence type="ECO:0000313" key="2">
    <source>
        <dbReference type="Proteomes" id="UP000192932"/>
    </source>
</evidence>
<accession>A0A1W6AHV0</accession>
<name>A0A1W6AHV0_BACMY</name>
<keyword evidence="1" id="KW-0614">Plasmid</keyword>
<dbReference type="Proteomes" id="UP000192932">
    <property type="component" value="Plasmid unnamed1"/>
</dbReference>
<dbReference type="EMBL" id="CP020744">
    <property type="protein sequence ID" value="ARJ25311.1"/>
    <property type="molecule type" value="Genomic_DNA"/>
</dbReference>
<reference evidence="1 2" key="1">
    <citation type="submission" date="2017-04" db="EMBL/GenBank/DDBJ databases">
        <title>The Characteristic of a Fine Plant Growth-Promoting Rhizobacteria Bacillus mycoides Gnyt1 and its Whole Genome Sequencing Analysis.</title>
        <authorList>
            <person name="Li J.H."/>
            <person name="Yao T."/>
        </authorList>
    </citation>
    <scope>NUCLEOTIDE SEQUENCE [LARGE SCALE GENOMIC DNA]</scope>
    <source>
        <strain evidence="1 2">Gnyt1</strain>
        <plasmid evidence="2">Plasmid unnamed1</plasmid>
    </source>
</reference>
<gene>
    <name evidence="1" type="ORF">B7492_29890</name>
</gene>
<sequence length="69" mass="8101">MLITKVIFLYYDSLIGELNDGFYKHTEALNPIGRLSKDNIEQNIKSAYDLRNLYAHTELEFGEYIMKLL</sequence>
<dbReference type="AlphaFoldDB" id="A0A1W6AHV0"/>